<keyword evidence="1" id="KW-0472">Membrane</keyword>
<protein>
    <recommendedName>
        <fullName evidence="4">Secreted protein</fullName>
    </recommendedName>
</protein>
<dbReference type="Proteomes" id="UP001610444">
    <property type="component" value="Unassembled WGS sequence"/>
</dbReference>
<evidence type="ECO:0000313" key="2">
    <source>
        <dbReference type="EMBL" id="KAL2836391.1"/>
    </source>
</evidence>
<accession>A0ABR4J8M3</accession>
<keyword evidence="1" id="KW-0812">Transmembrane</keyword>
<proteinExistence type="predicted"/>
<comment type="caution">
    <text evidence="2">The sequence shown here is derived from an EMBL/GenBank/DDBJ whole genome shotgun (WGS) entry which is preliminary data.</text>
</comment>
<dbReference type="RefSeq" id="XP_070892073.1">
    <property type="nucleotide sequence ID" value="XM_071042302.1"/>
</dbReference>
<reference evidence="2 3" key="1">
    <citation type="submission" date="2024-07" db="EMBL/GenBank/DDBJ databases">
        <title>Section-level genome sequencing and comparative genomics of Aspergillus sections Usti and Cavernicolus.</title>
        <authorList>
            <consortium name="Lawrence Berkeley National Laboratory"/>
            <person name="Nybo J.L."/>
            <person name="Vesth T.C."/>
            <person name="Theobald S."/>
            <person name="Frisvad J.C."/>
            <person name="Larsen T.O."/>
            <person name="Kjaerboelling I."/>
            <person name="Rothschild-Mancinelli K."/>
            <person name="Lyhne E.K."/>
            <person name="Kogle M.E."/>
            <person name="Barry K."/>
            <person name="Clum A."/>
            <person name="Na H."/>
            <person name="Ledsgaard L."/>
            <person name="Lin J."/>
            <person name="Lipzen A."/>
            <person name="Kuo A."/>
            <person name="Riley R."/>
            <person name="Mondo S."/>
            <person name="LaButti K."/>
            <person name="Haridas S."/>
            <person name="Pangalinan J."/>
            <person name="Salamov A.A."/>
            <person name="Simmons B.A."/>
            <person name="Magnuson J.K."/>
            <person name="Chen J."/>
            <person name="Drula E."/>
            <person name="Henrissat B."/>
            <person name="Wiebenga A."/>
            <person name="Lubbers R.J."/>
            <person name="Gomes A.C."/>
            <person name="Macurrencykelacurrency M.R."/>
            <person name="Stajich J."/>
            <person name="Grigoriev I.V."/>
            <person name="Mortensen U.H."/>
            <person name="De vries R.P."/>
            <person name="Baker S.E."/>
            <person name="Andersen M.R."/>
        </authorList>
    </citation>
    <scope>NUCLEOTIDE SEQUENCE [LARGE SCALE GENOMIC DNA]</scope>
    <source>
        <strain evidence="2 3">CBS 756.74</strain>
    </source>
</reference>
<dbReference type="EMBL" id="JBFXLR010000117">
    <property type="protein sequence ID" value="KAL2836391.1"/>
    <property type="molecule type" value="Genomic_DNA"/>
</dbReference>
<organism evidence="2 3">
    <name type="scientific">Aspergillus pseudodeflectus</name>
    <dbReference type="NCBI Taxonomy" id="176178"/>
    <lineage>
        <taxon>Eukaryota</taxon>
        <taxon>Fungi</taxon>
        <taxon>Dikarya</taxon>
        <taxon>Ascomycota</taxon>
        <taxon>Pezizomycotina</taxon>
        <taxon>Eurotiomycetes</taxon>
        <taxon>Eurotiomycetidae</taxon>
        <taxon>Eurotiales</taxon>
        <taxon>Aspergillaceae</taxon>
        <taxon>Aspergillus</taxon>
        <taxon>Aspergillus subgen. Nidulantes</taxon>
    </lineage>
</organism>
<evidence type="ECO:0000256" key="1">
    <source>
        <dbReference type="SAM" id="Phobius"/>
    </source>
</evidence>
<feature type="transmembrane region" description="Helical" evidence="1">
    <location>
        <begin position="6"/>
        <end position="30"/>
    </location>
</feature>
<keyword evidence="3" id="KW-1185">Reference proteome</keyword>
<name>A0ABR4J8M3_9EURO</name>
<keyword evidence="1" id="KW-1133">Transmembrane helix</keyword>
<evidence type="ECO:0008006" key="4">
    <source>
        <dbReference type="Google" id="ProtNLM"/>
    </source>
</evidence>
<sequence length="94" mass="10699">MHVSVSLFSPFSTVFCCCFFVIMHVLSGIPSKRLPSVDLSSLSKLHSKRQLLFRIYFSFHFSNFCTKCMFYVPGSLPVGVTSYTRQSGWQQLSS</sequence>
<dbReference type="GeneID" id="98157466"/>
<gene>
    <name evidence="2" type="ORF">BJX68DRAFT_250746</name>
</gene>
<evidence type="ECO:0000313" key="3">
    <source>
        <dbReference type="Proteomes" id="UP001610444"/>
    </source>
</evidence>